<evidence type="ECO:0008006" key="4">
    <source>
        <dbReference type="Google" id="ProtNLM"/>
    </source>
</evidence>
<dbReference type="EMBL" id="JAAQWE010000048">
    <property type="protein sequence ID" value="NMY00832.1"/>
    <property type="molecule type" value="Genomic_DNA"/>
</dbReference>
<feature type="signal peptide" evidence="1">
    <location>
        <begin position="1"/>
        <end position="38"/>
    </location>
</feature>
<gene>
    <name evidence="2" type="ORF">HBO43_30100</name>
</gene>
<evidence type="ECO:0000256" key="1">
    <source>
        <dbReference type="SAM" id="SignalP"/>
    </source>
</evidence>
<evidence type="ECO:0000313" key="2">
    <source>
        <dbReference type="EMBL" id="NMY00832.1"/>
    </source>
</evidence>
<dbReference type="OrthoDB" id="6555107at2"/>
<accession>A0A0R3ADQ3</accession>
<protein>
    <recommendedName>
        <fullName evidence="4">Cellulose biosynthesis protein BcsS</fullName>
    </recommendedName>
</protein>
<dbReference type="RefSeq" id="WP_057005779.1">
    <property type="nucleotide sequence ID" value="NZ_CP149793.1"/>
</dbReference>
<dbReference type="Proteomes" id="UP000552560">
    <property type="component" value="Unassembled WGS sequence"/>
</dbReference>
<name>A0A0R3ADQ3_PSEVE</name>
<sequence>MMHSDNPRSALRRKHARLALVAGALAVAASGLPTRAMAADGDGWTFNGGPYVWGAGIRGHVGHSSTGTQFIKSDFADIARTVDMSAMLMGEARRGPYSVLADLMYIDTDTRNRLPADAPASKLEVESKTASGFLGGGYTVLGDESRRLDVAGGVRVWYSGTTIRLHGGPAGGSSGSDNATWADAMAGLRGHYAVNDRFWLSSWGMVGTGQSREDWDLAALAGWEFSPGFSAVLGYRAMGVDYRHDGFVYDIVQKGPLLGISGRF</sequence>
<feature type="chain" id="PRO_5030017271" description="Cellulose biosynthesis protein BcsS" evidence="1">
    <location>
        <begin position="39"/>
        <end position="264"/>
    </location>
</feature>
<keyword evidence="1" id="KW-0732">Signal</keyword>
<reference evidence="2 3" key="1">
    <citation type="journal article" date="2020" name="Front. Microbiol.">
        <title>Genetic Organization of the aprX-lipA2 Operon Affects the Proteolytic Potential of Pseudomonas Species in Milk.</title>
        <authorList>
            <person name="Maier C."/>
            <person name="Huptas C."/>
            <person name="von Neubeck M."/>
            <person name="Scherer S."/>
            <person name="Wenning M."/>
            <person name="Lucking G."/>
        </authorList>
    </citation>
    <scope>NUCLEOTIDE SEQUENCE [LARGE SCALE GENOMIC DNA]</scope>
    <source>
        <strain evidence="2 3">WS 4671</strain>
    </source>
</reference>
<comment type="caution">
    <text evidence="2">The sequence shown here is derived from an EMBL/GenBank/DDBJ whole genome shotgun (WGS) entry which is preliminary data.</text>
</comment>
<evidence type="ECO:0000313" key="3">
    <source>
        <dbReference type="Proteomes" id="UP000552560"/>
    </source>
</evidence>
<organism evidence="2 3">
    <name type="scientific">Pseudomonas veronii</name>
    <dbReference type="NCBI Taxonomy" id="76761"/>
    <lineage>
        <taxon>Bacteria</taxon>
        <taxon>Pseudomonadati</taxon>
        <taxon>Pseudomonadota</taxon>
        <taxon>Gammaproteobacteria</taxon>
        <taxon>Pseudomonadales</taxon>
        <taxon>Pseudomonadaceae</taxon>
        <taxon>Pseudomonas</taxon>
    </lineage>
</organism>
<proteinExistence type="predicted"/>
<dbReference type="AlphaFoldDB" id="A0A0R3ADQ3"/>